<keyword evidence="2" id="KW-1185">Reference proteome</keyword>
<reference evidence="1 2" key="1">
    <citation type="submission" date="2018-07" db="EMBL/GenBank/DDBJ databases">
        <title>Genome analysis of Larkinella rosea.</title>
        <authorList>
            <person name="Zhou Z."/>
            <person name="Wang G."/>
        </authorList>
    </citation>
    <scope>NUCLEOTIDE SEQUENCE [LARGE SCALE GENOMIC DNA]</scope>
    <source>
        <strain evidence="2">zzj9</strain>
    </source>
</reference>
<dbReference type="RefSeq" id="WP_114405737.1">
    <property type="nucleotide sequence ID" value="NZ_QOWE01000006.1"/>
</dbReference>
<dbReference type="Proteomes" id="UP000253383">
    <property type="component" value="Unassembled WGS sequence"/>
</dbReference>
<dbReference type="EMBL" id="QOWE01000006">
    <property type="protein sequence ID" value="RCR70038.1"/>
    <property type="molecule type" value="Genomic_DNA"/>
</dbReference>
<sequence length="156" mass="17999">MARPNPELIDALRRTARKLQEGAPYEWGHMGGCNCGNLAQELTKLTKAQIHAYAMQRYGDWNEQVADYCPTSYMPIDLVISEMLQAGLAIEDLKNLEKLTDRRVLARFPIEKRYLRHNHRDDVVAYLTEWAALLEDELLAKIELPKFDAVEWQPVS</sequence>
<name>A0A368JQW7_9BACT</name>
<dbReference type="OrthoDB" id="197037at2"/>
<gene>
    <name evidence="1" type="ORF">DUE52_09455</name>
</gene>
<dbReference type="AlphaFoldDB" id="A0A368JQW7"/>
<comment type="caution">
    <text evidence="1">The sequence shown here is derived from an EMBL/GenBank/DDBJ whole genome shotgun (WGS) entry which is preliminary data.</text>
</comment>
<proteinExistence type="predicted"/>
<protein>
    <submittedName>
        <fullName evidence="1">Uncharacterized protein</fullName>
    </submittedName>
</protein>
<accession>A0A368JQW7</accession>
<organism evidence="1 2">
    <name type="scientific">Larkinella punicea</name>
    <dbReference type="NCBI Taxonomy" id="2315727"/>
    <lineage>
        <taxon>Bacteria</taxon>
        <taxon>Pseudomonadati</taxon>
        <taxon>Bacteroidota</taxon>
        <taxon>Cytophagia</taxon>
        <taxon>Cytophagales</taxon>
        <taxon>Spirosomataceae</taxon>
        <taxon>Larkinella</taxon>
    </lineage>
</organism>
<evidence type="ECO:0000313" key="1">
    <source>
        <dbReference type="EMBL" id="RCR70038.1"/>
    </source>
</evidence>
<evidence type="ECO:0000313" key="2">
    <source>
        <dbReference type="Proteomes" id="UP000253383"/>
    </source>
</evidence>